<evidence type="ECO:0000313" key="2">
    <source>
        <dbReference type="Proteomes" id="UP000229574"/>
    </source>
</evidence>
<reference evidence="2" key="1">
    <citation type="submission" date="2017-09" db="EMBL/GenBank/DDBJ databases">
        <title>Depth-based differentiation of microbial function through sediment-hosted aquifers and enrichment of novel symbionts in the deep terrestrial subsurface.</title>
        <authorList>
            <person name="Probst A.J."/>
            <person name="Ladd B."/>
            <person name="Jarett J.K."/>
            <person name="Geller-Mcgrath D.E."/>
            <person name="Sieber C.M.K."/>
            <person name="Emerson J.B."/>
            <person name="Anantharaman K."/>
            <person name="Thomas B.C."/>
            <person name="Malmstrom R."/>
            <person name="Stieglmeier M."/>
            <person name="Klingl A."/>
            <person name="Woyke T."/>
            <person name="Ryan C.M."/>
            <person name="Banfield J.F."/>
        </authorList>
    </citation>
    <scope>NUCLEOTIDE SEQUENCE [LARGE SCALE GENOMIC DNA]</scope>
</reference>
<dbReference type="AlphaFoldDB" id="A0A2H0WZQ3"/>
<comment type="caution">
    <text evidence="1">The sequence shown here is derived from an EMBL/GenBank/DDBJ whole genome shotgun (WGS) entry which is preliminary data.</text>
</comment>
<name>A0A2H0WZQ3_9BACT</name>
<gene>
    <name evidence="1" type="ORF">COT54_00850</name>
</gene>
<dbReference type="EMBL" id="PEYY01000036">
    <property type="protein sequence ID" value="PIS18140.1"/>
    <property type="molecule type" value="Genomic_DNA"/>
</dbReference>
<organism evidence="1 2">
    <name type="scientific">Candidatus Collierbacteria bacterium CG09_land_8_20_14_0_10_46_12</name>
    <dbReference type="NCBI Taxonomy" id="1974533"/>
    <lineage>
        <taxon>Bacteria</taxon>
        <taxon>Candidatus Collieribacteriota</taxon>
    </lineage>
</organism>
<sequence>MSDCTIPTNEINIIMVTIIADTERILGSSGESFLDMRDSPKLSIKNKSDVAGSTNNMTLGASLASPHGSVKYSGTKLGSRELRITIDPIIKTISSNATK</sequence>
<dbReference type="Proteomes" id="UP000229574">
    <property type="component" value="Unassembled WGS sequence"/>
</dbReference>
<proteinExistence type="predicted"/>
<evidence type="ECO:0000313" key="1">
    <source>
        <dbReference type="EMBL" id="PIS18140.1"/>
    </source>
</evidence>
<accession>A0A2H0WZQ3</accession>
<protein>
    <submittedName>
        <fullName evidence="1">Uncharacterized protein</fullName>
    </submittedName>
</protein>